<dbReference type="Gene3D" id="3.40.50.300">
    <property type="entry name" value="P-loop containing nucleotide triphosphate hydrolases"/>
    <property type="match status" value="1"/>
</dbReference>
<evidence type="ECO:0000313" key="4">
    <source>
        <dbReference type="Proteomes" id="UP001146430"/>
    </source>
</evidence>
<evidence type="ECO:0000313" key="3">
    <source>
        <dbReference type="EMBL" id="MCZ9307974.1"/>
    </source>
</evidence>
<organism evidence="3 4">
    <name type="scientific">Corynebacterium curieae</name>
    <dbReference type="NCBI Taxonomy" id="2913500"/>
    <lineage>
        <taxon>Bacteria</taxon>
        <taxon>Bacillati</taxon>
        <taxon>Actinomycetota</taxon>
        <taxon>Actinomycetes</taxon>
        <taxon>Mycobacteriales</taxon>
        <taxon>Corynebacteriaceae</taxon>
        <taxon>Corynebacterium</taxon>
    </lineage>
</organism>
<proteinExistence type="predicted"/>
<name>A0A9X3MCD2_9CORY</name>
<dbReference type="PANTHER" id="PTHR43581">
    <property type="entry name" value="ATP/GTP PHOSPHATASE"/>
    <property type="match status" value="1"/>
</dbReference>
<dbReference type="RefSeq" id="WP_269947073.1">
    <property type="nucleotide sequence ID" value="NZ_JAKMUU010000009.1"/>
</dbReference>
<dbReference type="EMBL" id="JAKMUU010000009">
    <property type="protein sequence ID" value="MCZ9307974.1"/>
    <property type="molecule type" value="Genomic_DNA"/>
</dbReference>
<dbReference type="SUPFAM" id="SSF52540">
    <property type="entry name" value="P-loop containing nucleoside triphosphate hydrolases"/>
    <property type="match status" value="1"/>
</dbReference>
<dbReference type="InterPro" id="IPR027417">
    <property type="entry name" value="P-loop_NTPase"/>
</dbReference>
<dbReference type="GO" id="GO:0016887">
    <property type="term" value="F:ATP hydrolysis activity"/>
    <property type="evidence" value="ECO:0007669"/>
    <property type="project" value="InterPro"/>
</dbReference>
<evidence type="ECO:0000259" key="1">
    <source>
        <dbReference type="Pfam" id="PF13304"/>
    </source>
</evidence>
<dbReference type="Pfam" id="PF13304">
    <property type="entry name" value="AAA_21"/>
    <property type="match status" value="1"/>
</dbReference>
<gene>
    <name evidence="3" type="ORF">L8V01_10890</name>
</gene>
<accession>A0A9X3MCD2</accession>
<dbReference type="Proteomes" id="UP001146430">
    <property type="component" value="Unassembled WGS sequence"/>
</dbReference>
<dbReference type="Pfam" id="PF20469">
    <property type="entry name" value="OLD-like_TOPRIM"/>
    <property type="match status" value="1"/>
</dbReference>
<dbReference type="GO" id="GO:0005524">
    <property type="term" value="F:ATP binding"/>
    <property type="evidence" value="ECO:0007669"/>
    <property type="project" value="InterPro"/>
</dbReference>
<dbReference type="PANTHER" id="PTHR43581:SF4">
    <property type="entry name" value="ATP_GTP PHOSPHATASE"/>
    <property type="match status" value="1"/>
</dbReference>
<dbReference type="InterPro" id="IPR003959">
    <property type="entry name" value="ATPase_AAA_core"/>
</dbReference>
<dbReference type="AlphaFoldDB" id="A0A9X3MCD2"/>
<dbReference type="InterPro" id="IPR034139">
    <property type="entry name" value="TOPRIM_OLD"/>
</dbReference>
<sequence>MFLSQLKIEGIRGLENLVASFTPNLNVIVGPNNCGKSSLIDAIRLALSPRDSVHPRWISEDDFTRTSTRSSIHRASASLVFEGLSIEEKARYVEALGNELDNVTFGKRFELETNSGHIRTIPTIQDQLVGWDSLPNRSLVHYVYIEPLRDAKREFKHHTGTRLARIFRLVSGHPEAEQELKSQVQKLERLLLSDDDEEGNSSLASLPIKINEELSKLTQSENSSITMLVNDQDLSRLMRRFRLSFLENGESWEIDDVGLGYANLLYLATLLLELSNQPKDVFSILLIEEPEAHLHPKLQETLVDFLKVHADEKDNLQILLTTHSPVIAAKAGCQSLCGLNKEGQETSFWHADSLPNSQEEKAKLNRFFLSHRPEAIFSKHVLLVEGTAEELLLPALFEAYIRGTSPDKSSSRRRIQRLRESLCICSVQSASFSPHWNLLKLSRSGMTQRRLAVLTDADWSEDQWGQTSRIRNEPIKATAGGVRLDKLSLSRTGWDHQYPQFGGFLSHSTFEHELIILALRLRFLANDSRLLDAMKNIFQNNHCLLYKTALSAFREGETPKKWAEPDIVDKGDAIWNHIRKSSLKKANFAQELAFEISNRELAFEMLPSELEKFVNALITEND</sequence>
<feature type="domain" description="ATPase AAA-type core" evidence="1">
    <location>
        <begin position="25"/>
        <end position="327"/>
    </location>
</feature>
<dbReference type="InterPro" id="IPR051396">
    <property type="entry name" value="Bact_Antivir_Def_Nuclease"/>
</dbReference>
<protein>
    <submittedName>
        <fullName evidence="3">AAA family ATPase</fullName>
    </submittedName>
</protein>
<feature type="domain" description="OLD protein-like TOPRIM" evidence="2">
    <location>
        <begin position="376"/>
        <end position="458"/>
    </location>
</feature>
<reference evidence="3" key="1">
    <citation type="submission" date="2022-02" db="EMBL/GenBank/DDBJ databases">
        <title>Corynebacterium sp. from urogenital microbiome.</title>
        <authorList>
            <person name="Cappelli E.A."/>
            <person name="Ribeiro T.G."/>
            <person name="Peixe L."/>
        </authorList>
    </citation>
    <scope>NUCLEOTIDE SEQUENCE</scope>
    <source>
        <strain evidence="3">C8Ua_181</strain>
    </source>
</reference>
<comment type="caution">
    <text evidence="3">The sequence shown here is derived from an EMBL/GenBank/DDBJ whole genome shotgun (WGS) entry which is preliminary data.</text>
</comment>
<evidence type="ECO:0000259" key="2">
    <source>
        <dbReference type="Pfam" id="PF20469"/>
    </source>
</evidence>